<dbReference type="PANTHER" id="PTHR31377:SF0">
    <property type="entry name" value="AGMATINE DEIMINASE-RELATED"/>
    <property type="match status" value="1"/>
</dbReference>
<reference evidence="3 4" key="1">
    <citation type="submission" date="2018-06" db="EMBL/GenBank/DDBJ databases">
        <authorList>
            <consortium name="Pathogen Informatics"/>
            <person name="Doyle S."/>
        </authorList>
    </citation>
    <scope>NUCLEOTIDE SEQUENCE [LARGE SCALE GENOMIC DNA]</scope>
    <source>
        <strain evidence="3 4">NCTC12410</strain>
    </source>
</reference>
<dbReference type="Proteomes" id="UP000254841">
    <property type="component" value="Unassembled WGS sequence"/>
</dbReference>
<dbReference type="GO" id="GO:0009446">
    <property type="term" value="P:putrescine biosynthetic process"/>
    <property type="evidence" value="ECO:0007669"/>
    <property type="project" value="InterPro"/>
</dbReference>
<dbReference type="InterPro" id="IPR007466">
    <property type="entry name" value="Peptidyl-Arg-deiminase_porph"/>
</dbReference>
<accession>A0A377J3Q7</accession>
<gene>
    <name evidence="3" type="primary">aguA</name>
    <name evidence="3" type="ORF">NCTC12410_00959</name>
</gene>
<name>A0A377J3Q7_9HELI</name>
<dbReference type="Pfam" id="PF04371">
    <property type="entry name" value="PAD_porph"/>
    <property type="match status" value="1"/>
</dbReference>
<evidence type="ECO:0000256" key="2">
    <source>
        <dbReference type="SAM" id="MobiDB-lite"/>
    </source>
</evidence>
<dbReference type="GO" id="GO:0004668">
    <property type="term" value="F:protein-arginine deiminase activity"/>
    <property type="evidence" value="ECO:0007669"/>
    <property type="project" value="InterPro"/>
</dbReference>
<evidence type="ECO:0000256" key="1">
    <source>
        <dbReference type="ARBA" id="ARBA00022801"/>
    </source>
</evidence>
<proteinExistence type="predicted"/>
<sequence length="704" mass="78145">MEQAVCKNKDSRGDWALLGRDWALLKKHRLTPSALLVLGRHSADFGDLEAAADSCSAPKTSKAVQGGGTQAGFFSKSLKNSKSPTAKRSFFRKQATAVQGEAAAGFFRTPRILEKDNRASCKKSTENQKQPQSKKVDSSKQTFFLSLRENPQGFSWQSTKTKTQNLESTFLNNAEKSQRAVSLENKGYRLGCADASLEKVDSSLNAQNLHKQADSTFLSSRDFRKEVVAIHKFAKADSSNDYSANAEFMDCHADFQSARNDSKNAKNVKTSQKVDSSKQTFFLSLRALRQQGVAIHTNNTQKTHNLESTFLNNAEESQSVAFLENKRSAVSLENKQRAVSLENQAKHTAQKKFKLRLKAEWEQQSAILLAFPHTRSDWASKIDQARQCFLHIIESIIAFERVLVCIDTHDTQGLAVLCQHFGADIPPLTPYTTHALSATITLAFVPTNDTWARDFGVITCEVMDSKQNLLLDFHFNGWGLKYPSNFDNQITKSLHHLGALGSSPLESIPFILEGGSIDTDGLGTILTTTTCLLEPNRNPTYTKAEIQSTLCHTLGATRVLWLENGFLQGDDTDSHIDMLARFIAPDTIAYISCDDESDPHYHALQAMEQEILAFRQADGSPYTLCRLPFVSAIYDESGERLPASYANFLFVNGALLVPLYNDPNDTQALQLLQAALPDRAVLGVNARTLIEWHGSLHCVSMQLY</sequence>
<dbReference type="EMBL" id="UGHV01000001">
    <property type="protein sequence ID" value="STO97137.1"/>
    <property type="molecule type" value="Genomic_DNA"/>
</dbReference>
<evidence type="ECO:0000313" key="3">
    <source>
        <dbReference type="EMBL" id="STO97137.1"/>
    </source>
</evidence>
<feature type="compositionally biased region" description="Basic and acidic residues" evidence="2">
    <location>
        <begin position="117"/>
        <end position="126"/>
    </location>
</feature>
<dbReference type="Gene3D" id="3.75.10.10">
    <property type="entry name" value="L-arginine/glycine Amidinotransferase, Chain A"/>
    <property type="match status" value="1"/>
</dbReference>
<dbReference type="SUPFAM" id="SSF55909">
    <property type="entry name" value="Pentein"/>
    <property type="match status" value="1"/>
</dbReference>
<dbReference type="PANTHER" id="PTHR31377">
    <property type="entry name" value="AGMATINE DEIMINASE-RELATED"/>
    <property type="match status" value="1"/>
</dbReference>
<dbReference type="AlphaFoldDB" id="A0A377J3Q7"/>
<dbReference type="GO" id="GO:0047632">
    <property type="term" value="F:agmatine deiminase activity"/>
    <property type="evidence" value="ECO:0007669"/>
    <property type="project" value="UniProtKB-EC"/>
</dbReference>
<dbReference type="EC" id="3.5.3.12" evidence="3"/>
<protein>
    <submittedName>
        <fullName evidence="3">Agmatine deiminase</fullName>
        <ecNumber evidence="3">3.5.3.12</ecNumber>
    </submittedName>
</protein>
<keyword evidence="1 3" id="KW-0378">Hydrolase</keyword>
<feature type="compositionally biased region" description="Polar residues" evidence="2">
    <location>
        <begin position="127"/>
        <end position="140"/>
    </location>
</feature>
<feature type="region of interest" description="Disordered" evidence="2">
    <location>
        <begin position="117"/>
        <end position="140"/>
    </location>
</feature>
<organism evidence="3 4">
    <name type="scientific">Helicobacter canis</name>
    <dbReference type="NCBI Taxonomy" id="29419"/>
    <lineage>
        <taxon>Bacteria</taxon>
        <taxon>Pseudomonadati</taxon>
        <taxon>Campylobacterota</taxon>
        <taxon>Epsilonproteobacteria</taxon>
        <taxon>Campylobacterales</taxon>
        <taxon>Helicobacteraceae</taxon>
        <taxon>Helicobacter</taxon>
    </lineage>
</organism>
<evidence type="ECO:0000313" key="4">
    <source>
        <dbReference type="Proteomes" id="UP000254841"/>
    </source>
</evidence>